<dbReference type="SUPFAM" id="SSF144232">
    <property type="entry name" value="HIT/MYND zinc finger-like"/>
    <property type="match status" value="1"/>
</dbReference>
<proteinExistence type="predicted"/>
<dbReference type="Proteomes" id="UP000266723">
    <property type="component" value="Unassembled WGS sequence"/>
</dbReference>
<evidence type="ECO:0000313" key="5">
    <source>
        <dbReference type="EMBL" id="KAF3611298.1"/>
    </source>
</evidence>
<dbReference type="PANTHER" id="PTHR47436:SF1">
    <property type="entry name" value="SET DOMAIN-CONTAINING PROTEIN"/>
    <property type="match status" value="1"/>
</dbReference>
<name>A0ABQ7F7K4_BRACR</name>
<evidence type="ECO:0000259" key="4">
    <source>
        <dbReference type="Pfam" id="PF01753"/>
    </source>
</evidence>
<keyword evidence="6" id="KW-1185">Reference proteome</keyword>
<keyword evidence="2" id="KW-0863">Zinc-finger</keyword>
<evidence type="ECO:0000256" key="2">
    <source>
        <dbReference type="ARBA" id="ARBA00022771"/>
    </source>
</evidence>
<organism evidence="5 6">
    <name type="scientific">Brassica cretica</name>
    <name type="common">Mustard</name>
    <dbReference type="NCBI Taxonomy" id="69181"/>
    <lineage>
        <taxon>Eukaryota</taxon>
        <taxon>Viridiplantae</taxon>
        <taxon>Streptophyta</taxon>
        <taxon>Embryophyta</taxon>
        <taxon>Tracheophyta</taxon>
        <taxon>Spermatophyta</taxon>
        <taxon>Magnoliopsida</taxon>
        <taxon>eudicotyledons</taxon>
        <taxon>Gunneridae</taxon>
        <taxon>Pentapetalae</taxon>
        <taxon>rosids</taxon>
        <taxon>malvids</taxon>
        <taxon>Brassicales</taxon>
        <taxon>Brassicaceae</taxon>
        <taxon>Brassiceae</taxon>
        <taxon>Brassica</taxon>
    </lineage>
</organism>
<dbReference type="Gene3D" id="6.10.140.2220">
    <property type="match status" value="1"/>
</dbReference>
<accession>A0ABQ7F7K4</accession>
<protein>
    <recommendedName>
        <fullName evidence="4">MYND-type domain-containing protein</fullName>
    </recommendedName>
</protein>
<gene>
    <name evidence="5" type="ORF">DY000_02049370</name>
</gene>
<comment type="caution">
    <text evidence="5">The sequence shown here is derived from an EMBL/GenBank/DDBJ whole genome shotgun (WGS) entry which is preliminary data.</text>
</comment>
<keyword evidence="3" id="KW-0862">Zinc</keyword>
<dbReference type="InterPro" id="IPR044237">
    <property type="entry name" value="ATXR2-like"/>
</dbReference>
<dbReference type="InterPro" id="IPR002893">
    <property type="entry name" value="Znf_MYND"/>
</dbReference>
<dbReference type="Pfam" id="PF01753">
    <property type="entry name" value="zf-MYND"/>
    <property type="match status" value="1"/>
</dbReference>
<sequence length="292" mass="32048">MASLCDMNDNTAAEVASLLAPLPSVYANSEFQEDELILKDEILVGIQHSSNKVDCLVCSFCFRFIGSIEKQIGRKLYFKNMGLSGCCGGGGGDSSESSSSNHNSLPQGVVSSLMNGEMALPHTDKFPLPSPLSCPGGCQEAFYCSGSCAEADWESSHSLLCTGERSESISREALGEFIKHSNETNDIFLLAAKAIAFTILRYRELKAEHVNKQAKQSVSKQSLLLEAWKPVSVGYKRRWWDCIALPDDVDPSDEGAFRTQIKDLACTSLELMKTAIFDKECEARIHLHQFDV</sequence>
<evidence type="ECO:0000256" key="3">
    <source>
        <dbReference type="ARBA" id="ARBA00022833"/>
    </source>
</evidence>
<evidence type="ECO:0000313" key="6">
    <source>
        <dbReference type="Proteomes" id="UP000266723"/>
    </source>
</evidence>
<evidence type="ECO:0000256" key="1">
    <source>
        <dbReference type="ARBA" id="ARBA00022723"/>
    </source>
</evidence>
<reference evidence="5 6" key="1">
    <citation type="journal article" date="2020" name="BMC Genomics">
        <title>Intraspecific diversification of the crop wild relative Brassica cretica Lam. using demographic model selection.</title>
        <authorList>
            <person name="Kioukis A."/>
            <person name="Michalopoulou V.A."/>
            <person name="Briers L."/>
            <person name="Pirintsos S."/>
            <person name="Studholme D.J."/>
            <person name="Pavlidis P."/>
            <person name="Sarris P.F."/>
        </authorList>
    </citation>
    <scope>NUCLEOTIDE SEQUENCE [LARGE SCALE GENOMIC DNA]</scope>
    <source>
        <strain evidence="6">cv. PFS-1207/04</strain>
    </source>
</reference>
<keyword evidence="1" id="KW-0479">Metal-binding</keyword>
<dbReference type="EMBL" id="QGKV02000297">
    <property type="protein sequence ID" value="KAF3611298.1"/>
    <property type="molecule type" value="Genomic_DNA"/>
</dbReference>
<feature type="domain" description="MYND-type" evidence="4">
    <location>
        <begin position="132"/>
        <end position="161"/>
    </location>
</feature>
<dbReference type="PANTHER" id="PTHR47436">
    <property type="entry name" value="HISTONE-LYSINE N-METHYLTRANSFERASE ATXR2"/>
    <property type="match status" value="1"/>
</dbReference>